<dbReference type="CDD" id="cd00082">
    <property type="entry name" value="HisKA"/>
    <property type="match status" value="1"/>
</dbReference>
<evidence type="ECO:0000256" key="4">
    <source>
        <dbReference type="ARBA" id="ARBA00009406"/>
    </source>
</evidence>
<evidence type="ECO:0000256" key="14">
    <source>
        <dbReference type="ARBA" id="ARBA00048179"/>
    </source>
</evidence>
<feature type="transmembrane region" description="Helical" evidence="15">
    <location>
        <begin position="389"/>
        <end position="411"/>
    </location>
</feature>
<dbReference type="Pfam" id="PF09084">
    <property type="entry name" value="NMT1"/>
    <property type="match status" value="1"/>
</dbReference>
<dbReference type="AlphaFoldDB" id="C0QJL9"/>
<keyword evidence="7" id="KW-0597">Phosphoprotein</keyword>
<evidence type="ECO:0000256" key="11">
    <source>
        <dbReference type="ARBA" id="ARBA00022977"/>
    </source>
</evidence>
<accession>C0QJL9</accession>
<evidence type="ECO:0000256" key="13">
    <source>
        <dbReference type="ARBA" id="ARBA00033171"/>
    </source>
</evidence>
<comment type="catalytic activity">
    <reaction evidence="14">
        <text>N(6)-(pyridoxal phosphate)-L-lysyl-[4-amino-5-hydroxymethyl-2-methylpyrimidine phosphate synthase] + L-histidyl-[4-amino-5-hydroxymethyl-2-methylpyrimidine phosphate synthase] + 2 Fe(3+) + 4 H2O = L-lysyl-[4-amino-5-hydroxymethyl-2-methylpyrimidine phosphate synthase] + (2S)-2-amino-5-hydroxy-4-oxopentanoyl-[4-amino-5-hydroxymethyl-2-methylpyrimidine phosphate synthase] + 4-amino-2-methyl-5-(phosphooxymethyl)pyrimidine + 3-oxopropanoate + 2 Fe(2+) + 2 H(+)</text>
        <dbReference type="Rhea" id="RHEA:65756"/>
        <dbReference type="Rhea" id="RHEA-COMP:16892"/>
        <dbReference type="Rhea" id="RHEA-COMP:16893"/>
        <dbReference type="Rhea" id="RHEA-COMP:16894"/>
        <dbReference type="Rhea" id="RHEA-COMP:16895"/>
        <dbReference type="ChEBI" id="CHEBI:15377"/>
        <dbReference type="ChEBI" id="CHEBI:15378"/>
        <dbReference type="ChEBI" id="CHEBI:29033"/>
        <dbReference type="ChEBI" id="CHEBI:29034"/>
        <dbReference type="ChEBI" id="CHEBI:29969"/>
        <dbReference type="ChEBI" id="CHEBI:29979"/>
        <dbReference type="ChEBI" id="CHEBI:33190"/>
        <dbReference type="ChEBI" id="CHEBI:58354"/>
        <dbReference type="ChEBI" id="CHEBI:143915"/>
        <dbReference type="ChEBI" id="CHEBI:157692"/>
    </reaction>
    <physiologicalReaction direction="left-to-right" evidence="14">
        <dbReference type="Rhea" id="RHEA:65757"/>
    </physiologicalReaction>
</comment>
<dbReference type="Gene3D" id="3.30.450.20">
    <property type="entry name" value="PAS domain"/>
    <property type="match status" value="1"/>
</dbReference>
<keyword evidence="8" id="KW-0808">Transferase</keyword>
<keyword evidence="17" id="KW-0418">Kinase</keyword>
<dbReference type="InterPro" id="IPR015168">
    <property type="entry name" value="SsuA/THI5"/>
</dbReference>
<dbReference type="SUPFAM" id="SSF53850">
    <property type="entry name" value="Periplasmic binding protein-like II"/>
    <property type="match status" value="1"/>
</dbReference>
<evidence type="ECO:0000256" key="9">
    <source>
        <dbReference type="ARBA" id="ARBA00022723"/>
    </source>
</evidence>
<comment type="subunit">
    <text evidence="5">Homodimer.</text>
</comment>
<dbReference type="EMBL" id="CP001087">
    <property type="protein sequence ID" value="ACN13872.1"/>
    <property type="molecule type" value="Genomic_DNA"/>
</dbReference>
<dbReference type="InterPro" id="IPR005467">
    <property type="entry name" value="His_kinase_dom"/>
</dbReference>
<comment type="pathway">
    <text evidence="3">Cofactor biosynthesis; thiamine diphosphate biosynthesis.</text>
</comment>
<dbReference type="InterPro" id="IPR036890">
    <property type="entry name" value="HATPase_C_sf"/>
</dbReference>
<organism evidence="17 18">
    <name type="scientific">Desulforapulum autotrophicum (strain ATCC 43914 / DSM 3382 / VKM B-1955 / HRM2)</name>
    <name type="common">Desulfobacterium autotrophicum</name>
    <dbReference type="NCBI Taxonomy" id="177437"/>
    <lineage>
        <taxon>Bacteria</taxon>
        <taxon>Pseudomonadati</taxon>
        <taxon>Thermodesulfobacteriota</taxon>
        <taxon>Desulfobacteria</taxon>
        <taxon>Desulfobacterales</taxon>
        <taxon>Desulfobacteraceae</taxon>
        <taxon>Desulforapulum</taxon>
    </lineage>
</organism>
<dbReference type="GO" id="GO:0009228">
    <property type="term" value="P:thiamine biosynthetic process"/>
    <property type="evidence" value="ECO:0007669"/>
    <property type="project" value="UniProtKB-KW"/>
</dbReference>
<dbReference type="Proteomes" id="UP000000442">
    <property type="component" value="Chromosome"/>
</dbReference>
<dbReference type="SMART" id="SM00387">
    <property type="entry name" value="HATPase_c"/>
    <property type="match status" value="1"/>
</dbReference>
<reference evidence="17 18" key="1">
    <citation type="journal article" date="2009" name="Environ. Microbiol.">
        <title>Genome sequence of Desulfobacterium autotrophicum HRM2, a marine sulfate reducer oxidizing organic carbon completely to carbon dioxide.</title>
        <authorList>
            <person name="Strittmatter A.W."/>
            <person name="Liesegang H."/>
            <person name="Rabus R."/>
            <person name="Decker I."/>
            <person name="Amann J."/>
            <person name="Andres S."/>
            <person name="Henne A."/>
            <person name="Fricke W.F."/>
            <person name="Martinez-Arias R."/>
            <person name="Bartels D."/>
            <person name="Goesmann A."/>
            <person name="Krause L."/>
            <person name="Puehler A."/>
            <person name="Klenk H.P."/>
            <person name="Richter M."/>
            <person name="Schuler M."/>
            <person name="Gloeckner F.O."/>
            <person name="Meyerdierks A."/>
            <person name="Gottschalk G."/>
            <person name="Amann R."/>
        </authorList>
    </citation>
    <scope>NUCLEOTIDE SEQUENCE [LARGE SCALE GENOMIC DNA]</scope>
    <source>
        <strain evidence="18">ATCC 43914 / DSM 3382 / HRM2</strain>
    </source>
</reference>
<dbReference type="InterPro" id="IPR003594">
    <property type="entry name" value="HATPase_dom"/>
</dbReference>
<dbReference type="PRINTS" id="PR00344">
    <property type="entry name" value="BCTRLSENSOR"/>
</dbReference>
<dbReference type="SMART" id="SM00388">
    <property type="entry name" value="HisKA"/>
    <property type="match status" value="1"/>
</dbReference>
<dbReference type="EC" id="2.7.13.3" evidence="6"/>
<dbReference type="eggNOG" id="COG0715">
    <property type="taxonomic scope" value="Bacteria"/>
</dbReference>
<dbReference type="eggNOG" id="COG4191">
    <property type="taxonomic scope" value="Bacteria"/>
</dbReference>
<dbReference type="GO" id="GO:0000155">
    <property type="term" value="F:phosphorelay sensor kinase activity"/>
    <property type="evidence" value="ECO:0007669"/>
    <property type="project" value="InterPro"/>
</dbReference>
<dbReference type="InterPro" id="IPR036097">
    <property type="entry name" value="HisK_dim/P_sf"/>
</dbReference>
<evidence type="ECO:0000256" key="7">
    <source>
        <dbReference type="ARBA" id="ARBA00022553"/>
    </source>
</evidence>
<proteinExistence type="inferred from homology"/>
<dbReference type="KEGG" id="dat:HRM2_07580"/>
<dbReference type="Pfam" id="PF08448">
    <property type="entry name" value="PAS_4"/>
    <property type="match status" value="1"/>
</dbReference>
<protein>
    <recommendedName>
        <fullName evidence="6">histidine kinase</fullName>
        <ecNumber evidence="6">2.7.13.3</ecNumber>
    </recommendedName>
    <alternativeName>
        <fullName evidence="13">Thiamine pyrimidine synthase</fullName>
    </alternativeName>
</protein>
<dbReference type="Gene3D" id="3.30.565.10">
    <property type="entry name" value="Histidine kinase-like ATPase, C-terminal domain"/>
    <property type="match status" value="1"/>
</dbReference>
<dbReference type="InterPro" id="IPR003661">
    <property type="entry name" value="HisK_dim/P_dom"/>
</dbReference>
<evidence type="ECO:0000256" key="5">
    <source>
        <dbReference type="ARBA" id="ARBA00011738"/>
    </source>
</evidence>
<dbReference type="STRING" id="177437.HRM2_07580"/>
<dbReference type="HOGENOM" id="CLU_000445_86_3_7"/>
<keyword evidence="15" id="KW-0812">Transmembrane</keyword>
<dbReference type="InterPro" id="IPR013656">
    <property type="entry name" value="PAS_4"/>
</dbReference>
<dbReference type="PROSITE" id="PS50109">
    <property type="entry name" value="HIS_KIN"/>
    <property type="match status" value="1"/>
</dbReference>
<dbReference type="Gene3D" id="1.10.287.130">
    <property type="match status" value="1"/>
</dbReference>
<keyword evidence="15" id="KW-0472">Membrane</keyword>
<keyword evidence="18" id="KW-1185">Reference proteome</keyword>
<evidence type="ECO:0000256" key="10">
    <source>
        <dbReference type="ARBA" id="ARBA00022898"/>
    </source>
</evidence>
<dbReference type="InterPro" id="IPR027939">
    <property type="entry name" value="NMT1/THI5"/>
</dbReference>
<keyword evidence="9" id="KW-0479">Metal-binding</keyword>
<comment type="similarity">
    <text evidence="4">Belongs to the NMT1/THI5 family.</text>
</comment>
<dbReference type="Gene3D" id="3.40.190.10">
    <property type="entry name" value="Periplasmic binding protein-like II"/>
    <property type="match status" value="2"/>
</dbReference>
<evidence type="ECO:0000256" key="15">
    <source>
        <dbReference type="SAM" id="Phobius"/>
    </source>
</evidence>
<evidence type="ECO:0000256" key="3">
    <source>
        <dbReference type="ARBA" id="ARBA00004948"/>
    </source>
</evidence>
<dbReference type="SUPFAM" id="SSF55785">
    <property type="entry name" value="PYP-like sensor domain (PAS domain)"/>
    <property type="match status" value="1"/>
</dbReference>
<evidence type="ECO:0000256" key="6">
    <source>
        <dbReference type="ARBA" id="ARBA00012438"/>
    </source>
</evidence>
<dbReference type="SUPFAM" id="SSF47384">
    <property type="entry name" value="Homodimeric domain of signal transducing histidine kinase"/>
    <property type="match status" value="1"/>
</dbReference>
<dbReference type="GO" id="GO:0046872">
    <property type="term" value="F:metal ion binding"/>
    <property type="evidence" value="ECO:0007669"/>
    <property type="project" value="UniProtKB-KW"/>
</dbReference>
<evidence type="ECO:0000313" key="17">
    <source>
        <dbReference type="EMBL" id="ACN13872.1"/>
    </source>
</evidence>
<evidence type="ECO:0000313" key="18">
    <source>
        <dbReference type="Proteomes" id="UP000000442"/>
    </source>
</evidence>
<keyword evidence="10" id="KW-0663">Pyridoxal phosphate</keyword>
<name>C0QJL9_DESAH</name>
<comment type="catalytic activity">
    <reaction evidence="1">
        <text>ATP + protein L-histidine = ADP + protein N-phospho-L-histidine.</text>
        <dbReference type="EC" id="2.7.13.3"/>
    </reaction>
</comment>
<keyword evidence="12" id="KW-0408">Iron</keyword>
<comment type="function">
    <text evidence="2">Responsible for the formation of the pyrimidine heterocycle in the thiamine biosynthesis pathway. Catalyzes the formation of hydroxymethylpyrimidine phosphate (HMP-P) from histidine and pyridoxal phosphate (PLP). The protein uses PLP and the active site histidine to form HMP-P, generating an inactive enzyme. The enzyme can only undergo a single turnover, which suggests it is a suicide enzyme.</text>
</comment>
<keyword evidence="11" id="KW-0784">Thiamine biosynthesis</keyword>
<dbReference type="Pfam" id="PF02518">
    <property type="entry name" value="HATPase_c"/>
    <property type="match status" value="1"/>
</dbReference>
<dbReference type="InterPro" id="IPR000014">
    <property type="entry name" value="PAS"/>
</dbReference>
<evidence type="ECO:0000256" key="8">
    <source>
        <dbReference type="ARBA" id="ARBA00022679"/>
    </source>
</evidence>
<evidence type="ECO:0000256" key="1">
    <source>
        <dbReference type="ARBA" id="ARBA00000085"/>
    </source>
</evidence>
<evidence type="ECO:0000256" key="12">
    <source>
        <dbReference type="ARBA" id="ARBA00023004"/>
    </source>
</evidence>
<dbReference type="InterPro" id="IPR035965">
    <property type="entry name" value="PAS-like_dom_sf"/>
</dbReference>
<dbReference type="SUPFAM" id="SSF55874">
    <property type="entry name" value="ATPase domain of HSP90 chaperone/DNA topoisomerase II/histidine kinase"/>
    <property type="match status" value="1"/>
</dbReference>
<dbReference type="NCBIfam" id="TIGR00229">
    <property type="entry name" value="sensory_box"/>
    <property type="match status" value="1"/>
</dbReference>
<dbReference type="PANTHER" id="PTHR31528">
    <property type="entry name" value="4-AMINO-5-HYDROXYMETHYL-2-METHYLPYRIMIDINE PHOSPHATE SYNTHASE THI11-RELATED"/>
    <property type="match status" value="1"/>
</dbReference>
<feature type="domain" description="Histidine kinase" evidence="16">
    <location>
        <begin position="569"/>
        <end position="825"/>
    </location>
</feature>
<keyword evidence="15" id="KW-1133">Transmembrane helix</keyword>
<evidence type="ECO:0000256" key="2">
    <source>
        <dbReference type="ARBA" id="ARBA00003469"/>
    </source>
</evidence>
<dbReference type="InterPro" id="IPR004358">
    <property type="entry name" value="Sig_transdc_His_kin-like_C"/>
</dbReference>
<dbReference type="PANTHER" id="PTHR31528:SF1">
    <property type="entry name" value="4-AMINO-5-HYDROXYMETHYL-2-METHYLPYRIMIDINE PHOSPHATE SYNTHASE THI11-RELATED"/>
    <property type="match status" value="1"/>
</dbReference>
<feature type="transmembrane region" description="Helical" evidence="15">
    <location>
        <begin position="58"/>
        <end position="79"/>
    </location>
</feature>
<evidence type="ECO:0000259" key="16">
    <source>
        <dbReference type="PROSITE" id="PS50109"/>
    </source>
</evidence>
<sequence>MSHLSTNRLPWWTTTTKPFLNNGFLRLPTGSVRSANRPCGRVTLSSIKLSRGFKLPTIRPFLSCLVFFLLFFPSLLTLVPDLDAADNKQSVVLQLAWKHQFQFAGYYAALEKGYYRDAGLEVTLVQGGEGRFAREELLDGRAQYGVAGAELILHRAGGDPFVVLAPIFQHSPSILLIRADSGISSFQGLVGKRVMLLPGTKDADILAAFQNEGIDESEFIRLDQSYDLNDLINGRTDCVSAYSTNEPWLLEQAGVKPGILLPRTYGVDFYSDCLFTTDKEIAAHPDRAARFLRASLQGWEYAMANREETIDLIINRYKVNKSKDHLRHESEAMEKLMLPDLVEIGHMSPGRWRHIANTYAALGMLDPEFDLQGFLYTPDAAKDHSRLRWTVFILFMVSLATTVIAIALSIFNKKLKKESLERKRAVKALQESETKFKEFMAHFPGYAFIKNGAGKYLYVNKAVSFGANSSPEQRLGKTDDEIFSPAVAKVLRANDAEVLDTLQSIEVHEKITDEEGHYRTTLVVKFPITRERNAPLIGGIALDVTEGQEMQKMLVQSEKMLSVGGLAAGMAHELNSPLGGIVQSVQVIHNRFTRDLPANRRAAEALGLSMEAIKAYMEKRDILKLLASIREAGARAAHIIENMLSFSHKPGGHFSIHNLSDLLDNTVELAGNDYNLKKQYDFKDIEIMRKYDPTMPGVPCEGNTIQQVFLNILRNGAEAMVEARTEQIKHQGSDLGISKNRFTLRTKQETDMACVEITDNGPGMDEKTKQCVFDPFFTTKPIGTGTGLGLSVSYFIIRENHGGEMEVRSEPGRGTTFIIRLPFQTPSTGLTV</sequence>
<gene>
    <name evidence="17" type="ordered locus">HRM2_07580</name>
</gene>